<proteinExistence type="predicted"/>
<dbReference type="Gene3D" id="3.30.800.10">
    <property type="entry name" value="Phosphatidylinositol Phosphate Kinase II Beta"/>
    <property type="match status" value="1"/>
</dbReference>
<evidence type="ECO:0000256" key="2">
    <source>
        <dbReference type="SAM" id="MobiDB-lite"/>
    </source>
</evidence>
<keyword evidence="5" id="KW-1185">Reference proteome</keyword>
<protein>
    <submittedName>
        <fullName evidence="4">1-phosphatidylinositol-4-phosphate 5-kinase</fullName>
        <ecNumber evidence="4">2.7.1.68</ecNumber>
    </submittedName>
</protein>
<dbReference type="CDD" id="cd00139">
    <property type="entry name" value="PIPKc"/>
    <property type="match status" value="1"/>
</dbReference>
<dbReference type="OrthoDB" id="2129491at2759"/>
<dbReference type="PANTHER" id="PTHR23086">
    <property type="entry name" value="PHOSPHATIDYLINOSITOL-4-PHOSPHATE 5-KINASE"/>
    <property type="match status" value="1"/>
</dbReference>
<dbReference type="SMART" id="SM00330">
    <property type="entry name" value="PIPKc"/>
    <property type="match status" value="1"/>
</dbReference>
<feature type="domain" description="PIPK" evidence="3">
    <location>
        <begin position="133"/>
        <end position="484"/>
    </location>
</feature>
<evidence type="ECO:0000313" key="4">
    <source>
        <dbReference type="EMBL" id="GAX18919.1"/>
    </source>
</evidence>
<dbReference type="PROSITE" id="PS51455">
    <property type="entry name" value="PIPK"/>
    <property type="match status" value="1"/>
</dbReference>
<evidence type="ECO:0000259" key="3">
    <source>
        <dbReference type="PROSITE" id="PS51455"/>
    </source>
</evidence>
<dbReference type="AlphaFoldDB" id="A0A1Z5JYD5"/>
<gene>
    <name evidence="4" type="ORF">FisN_8Hh137</name>
</gene>
<dbReference type="PANTHER" id="PTHR23086:SF8">
    <property type="entry name" value="PHOSPHATIDYLINOSITOL 5-PHOSPHATE 4-KINASE, ISOFORM A"/>
    <property type="match status" value="1"/>
</dbReference>
<dbReference type="GO" id="GO:0016308">
    <property type="term" value="F:1-phosphatidylinositol-4-phosphate 5-kinase activity"/>
    <property type="evidence" value="ECO:0007669"/>
    <property type="project" value="UniProtKB-EC"/>
</dbReference>
<dbReference type="InterPro" id="IPR002498">
    <property type="entry name" value="PInositol-4-P-4/5-kinase_core"/>
</dbReference>
<dbReference type="EMBL" id="BDSP01000133">
    <property type="protein sequence ID" value="GAX18919.1"/>
    <property type="molecule type" value="Genomic_DNA"/>
</dbReference>
<dbReference type="InParanoid" id="A0A1Z5JYD5"/>
<dbReference type="Proteomes" id="UP000198406">
    <property type="component" value="Unassembled WGS sequence"/>
</dbReference>
<dbReference type="Pfam" id="PF01504">
    <property type="entry name" value="PIP5K"/>
    <property type="match status" value="1"/>
</dbReference>
<dbReference type="InterPro" id="IPR027483">
    <property type="entry name" value="PInositol-4-P-4/5-kinase_C_sf"/>
</dbReference>
<name>A0A1Z5JYD5_FISSO</name>
<organism evidence="4 5">
    <name type="scientific">Fistulifera solaris</name>
    <name type="common">Oleaginous diatom</name>
    <dbReference type="NCBI Taxonomy" id="1519565"/>
    <lineage>
        <taxon>Eukaryota</taxon>
        <taxon>Sar</taxon>
        <taxon>Stramenopiles</taxon>
        <taxon>Ochrophyta</taxon>
        <taxon>Bacillariophyta</taxon>
        <taxon>Bacillariophyceae</taxon>
        <taxon>Bacillariophycidae</taxon>
        <taxon>Naviculales</taxon>
        <taxon>Naviculaceae</taxon>
        <taxon>Fistulifera</taxon>
    </lineage>
</organism>
<sequence length="485" mass="54634">MIGTETTLGVVVLGQFILSIIQRQPPRLEGPLIGPETSPYLWEVTRAFREAVTLDLEQDQYTVYPVQRVIRSHSVDAQQPGYSLSLQPDPSFLSSPSTESLQQQQHQATNLTSIDANETEPLHKDAHDFQYDAQDEQRPPGAVTIHLQYSKKDVHENTPSRSTNQSNASTDYCIELPAHNQTLVPSPIQIRAYAANEFAQLRSLFGISKSAFRKSLLDGSFVSFASNSKGAARVGGIFFFSPDGGYLIKSIKADEVPTLLQMLPQYTEFMKQYGRMTLLTRFCGMYDICIEGTHHTLVIMNAVFPSKASIQERYDLKGSTVGRKVSEEERIQRPDVVLKDINFLEQEDISIQLETRKALLDQLRKDVSLLQNCSVIDYSLLVGIEPVNRRKHSQFGSRIKRAFLSAVQGPVGVHGGKFATLHGARKGGEPIVLYLGLIDFLQPFNYMKYLEWKVKSLLHENEEFSCIPPEKYSRRLLSFLDDNIS</sequence>
<dbReference type="InterPro" id="IPR027484">
    <property type="entry name" value="PInositol-4-P-5-kinase_N"/>
</dbReference>
<keyword evidence="1" id="KW-0067">ATP-binding</keyword>
<dbReference type="GO" id="GO:0005524">
    <property type="term" value="F:ATP binding"/>
    <property type="evidence" value="ECO:0007669"/>
    <property type="project" value="UniProtKB-UniRule"/>
</dbReference>
<keyword evidence="1" id="KW-0547">Nucleotide-binding</keyword>
<reference evidence="4 5" key="1">
    <citation type="journal article" date="2015" name="Plant Cell">
        <title>Oil accumulation by the oleaginous diatom Fistulifera solaris as revealed by the genome and transcriptome.</title>
        <authorList>
            <person name="Tanaka T."/>
            <person name="Maeda Y."/>
            <person name="Veluchamy A."/>
            <person name="Tanaka M."/>
            <person name="Abida H."/>
            <person name="Marechal E."/>
            <person name="Bowler C."/>
            <person name="Muto M."/>
            <person name="Sunaga Y."/>
            <person name="Tanaka M."/>
            <person name="Yoshino T."/>
            <person name="Taniguchi T."/>
            <person name="Fukuda Y."/>
            <person name="Nemoto M."/>
            <person name="Matsumoto M."/>
            <person name="Wong P.S."/>
            <person name="Aburatani S."/>
            <person name="Fujibuchi W."/>
        </authorList>
    </citation>
    <scope>NUCLEOTIDE SEQUENCE [LARGE SCALE GENOMIC DNA]</scope>
    <source>
        <strain evidence="4 5">JPCC DA0580</strain>
    </source>
</reference>
<evidence type="ECO:0000313" key="5">
    <source>
        <dbReference type="Proteomes" id="UP000198406"/>
    </source>
</evidence>
<dbReference type="SUPFAM" id="SSF56104">
    <property type="entry name" value="SAICAR synthase-like"/>
    <property type="match status" value="1"/>
</dbReference>
<dbReference type="GO" id="GO:0005886">
    <property type="term" value="C:plasma membrane"/>
    <property type="evidence" value="ECO:0007669"/>
    <property type="project" value="TreeGrafter"/>
</dbReference>
<dbReference type="EC" id="2.7.1.68" evidence="4"/>
<keyword evidence="1 4" id="KW-0418">Kinase</keyword>
<comment type="caution">
    <text evidence="4">The sequence shown here is derived from an EMBL/GenBank/DDBJ whole genome shotgun (WGS) entry which is preliminary data.</text>
</comment>
<evidence type="ECO:0000256" key="1">
    <source>
        <dbReference type="PROSITE-ProRule" id="PRU00781"/>
    </source>
</evidence>
<keyword evidence="1 4" id="KW-0808">Transferase</keyword>
<dbReference type="Gene3D" id="3.30.810.10">
    <property type="entry name" value="2-Layer Sandwich"/>
    <property type="match status" value="1"/>
</dbReference>
<feature type="region of interest" description="Disordered" evidence="2">
    <location>
        <begin position="78"/>
        <end position="109"/>
    </location>
</feature>
<accession>A0A1Z5JYD5</accession>
<dbReference type="InterPro" id="IPR023610">
    <property type="entry name" value="PInositol-4/5-P-5/4-kinase"/>
</dbReference>
<dbReference type="GO" id="GO:0046854">
    <property type="term" value="P:phosphatidylinositol phosphate biosynthetic process"/>
    <property type="evidence" value="ECO:0007669"/>
    <property type="project" value="TreeGrafter"/>
</dbReference>